<dbReference type="EMBL" id="CP070499">
    <property type="protein sequence ID" value="QSB16033.1"/>
    <property type="molecule type" value="Genomic_DNA"/>
</dbReference>
<keyword evidence="3" id="KW-0808">Transferase</keyword>
<dbReference type="InterPro" id="IPR048284">
    <property type="entry name" value="EryCIII-like_N"/>
</dbReference>
<evidence type="ECO:0000259" key="5">
    <source>
        <dbReference type="Pfam" id="PF21036"/>
    </source>
</evidence>
<dbReference type="PANTHER" id="PTHR48050:SF13">
    <property type="entry name" value="STEROL 3-BETA-GLUCOSYLTRANSFERASE UGT80A2"/>
    <property type="match status" value="1"/>
</dbReference>
<protein>
    <submittedName>
        <fullName evidence="6">DUF1205 domain-containing protein</fullName>
    </submittedName>
</protein>
<sequence length="416" mass="44858">MRVMVATQAVNSHLYNIVPMAWALRAAGHEVCVATQPNLLEEAKRTGLTAVAVGDELPAARGELDTADTPYGLTHDITETDPATLTAEYIRGVFADYTSVVCEYSSNQAVLDDLVEFGRAWRPDLLLWDAHTYAGSVASRALGIADARMLPAPDHWARLRTRFLELTGGGSGDDDPLAGYFGEKLAKYGCAFDESVVFGRATIDPLPSWLGIPVEPNHWPVRHIPYSGPSVIPAWLRKEPRRRRVCLTLGQTRRSLGSAVGDNDDRAPAVAFLEALASLDVEIVATLNASQIPAGTSIPDNVRLFDYLPLNALLPSCAAVIHYGGMGTVNVAVAHGVPQLSIPGNIWGERGIMQAVSAQGAGLIADPDNLVEKLREILDNDSFRESALRIRDEMLSRPSPRDLVPQLESLAALATA</sequence>
<dbReference type="Pfam" id="PF21036">
    <property type="entry name" value="EryCIII-like_N"/>
    <property type="match status" value="1"/>
</dbReference>
<keyword evidence="2" id="KW-0328">Glycosyltransferase</keyword>
<evidence type="ECO:0000259" key="4">
    <source>
        <dbReference type="Pfam" id="PF06722"/>
    </source>
</evidence>
<dbReference type="RefSeq" id="WP_239678232.1">
    <property type="nucleotide sequence ID" value="NZ_CP070499.1"/>
</dbReference>
<dbReference type="InterPro" id="IPR050426">
    <property type="entry name" value="Glycosyltransferase_28"/>
</dbReference>
<dbReference type="Pfam" id="PF06722">
    <property type="entry name" value="EryCIII-like_C"/>
    <property type="match status" value="1"/>
</dbReference>
<organism evidence="6 7">
    <name type="scientific">Natronosporangium hydrolyticum</name>
    <dbReference type="NCBI Taxonomy" id="2811111"/>
    <lineage>
        <taxon>Bacteria</taxon>
        <taxon>Bacillati</taxon>
        <taxon>Actinomycetota</taxon>
        <taxon>Actinomycetes</taxon>
        <taxon>Micromonosporales</taxon>
        <taxon>Micromonosporaceae</taxon>
        <taxon>Natronosporangium</taxon>
    </lineage>
</organism>
<evidence type="ECO:0000256" key="2">
    <source>
        <dbReference type="ARBA" id="ARBA00022676"/>
    </source>
</evidence>
<name>A0A895YL53_9ACTN</name>
<comment type="similarity">
    <text evidence="1">Belongs to the glycosyltransferase 28 family.</text>
</comment>
<dbReference type="Gene3D" id="3.40.50.2000">
    <property type="entry name" value="Glycogen Phosphorylase B"/>
    <property type="match status" value="2"/>
</dbReference>
<dbReference type="Proteomes" id="UP000662857">
    <property type="component" value="Chromosome"/>
</dbReference>
<dbReference type="CDD" id="cd03784">
    <property type="entry name" value="GT1_Gtf-like"/>
    <property type="match status" value="1"/>
</dbReference>
<dbReference type="InterPro" id="IPR010610">
    <property type="entry name" value="EryCIII-like_C"/>
</dbReference>
<keyword evidence="7" id="KW-1185">Reference proteome</keyword>
<dbReference type="InterPro" id="IPR002213">
    <property type="entry name" value="UDP_glucos_trans"/>
</dbReference>
<dbReference type="SUPFAM" id="SSF53756">
    <property type="entry name" value="UDP-Glycosyltransferase/glycogen phosphorylase"/>
    <property type="match status" value="1"/>
</dbReference>
<dbReference type="GO" id="GO:0017000">
    <property type="term" value="P:antibiotic biosynthetic process"/>
    <property type="evidence" value="ECO:0007669"/>
    <property type="project" value="UniProtKB-ARBA"/>
</dbReference>
<dbReference type="AlphaFoldDB" id="A0A895YL53"/>
<evidence type="ECO:0000313" key="7">
    <source>
        <dbReference type="Proteomes" id="UP000662857"/>
    </source>
</evidence>
<dbReference type="GO" id="GO:0016758">
    <property type="term" value="F:hexosyltransferase activity"/>
    <property type="evidence" value="ECO:0007669"/>
    <property type="project" value="UniProtKB-ARBA"/>
</dbReference>
<dbReference type="GO" id="GO:0008194">
    <property type="term" value="F:UDP-glycosyltransferase activity"/>
    <property type="evidence" value="ECO:0007669"/>
    <property type="project" value="InterPro"/>
</dbReference>
<evidence type="ECO:0000256" key="1">
    <source>
        <dbReference type="ARBA" id="ARBA00006962"/>
    </source>
</evidence>
<evidence type="ECO:0000256" key="3">
    <source>
        <dbReference type="ARBA" id="ARBA00022679"/>
    </source>
</evidence>
<dbReference type="KEGG" id="nhy:JQS43_06890"/>
<reference evidence="6" key="1">
    <citation type="submission" date="2021-02" db="EMBL/GenBank/DDBJ databases">
        <title>Natrosporangium hydrolyticum gen. nov., sp. nov, a haloalkaliphilic actinobacterium from a soda solonchak soil.</title>
        <authorList>
            <person name="Sorokin D.Y."/>
            <person name="Khijniak T.V."/>
            <person name="Zakharycheva A.P."/>
            <person name="Boueva O.V."/>
            <person name="Ariskina E.V."/>
            <person name="Hahnke R.L."/>
            <person name="Bunk B."/>
            <person name="Sproer C."/>
            <person name="Schumann P."/>
            <person name="Evtushenko L.I."/>
            <person name="Kublanov I.V."/>
        </authorList>
    </citation>
    <scope>NUCLEOTIDE SEQUENCE</scope>
    <source>
        <strain evidence="6">DSM 106523</strain>
    </source>
</reference>
<feature type="domain" description="Erythromycin biosynthesis protein CIII-like N-terminal" evidence="5">
    <location>
        <begin position="22"/>
        <end position="250"/>
    </location>
</feature>
<dbReference type="PANTHER" id="PTHR48050">
    <property type="entry name" value="STEROL 3-BETA-GLUCOSYLTRANSFERASE"/>
    <property type="match status" value="1"/>
</dbReference>
<gene>
    <name evidence="6" type="ORF">JQS43_06890</name>
</gene>
<proteinExistence type="inferred from homology"/>
<accession>A0A895YL53</accession>
<evidence type="ECO:0000313" key="6">
    <source>
        <dbReference type="EMBL" id="QSB16033.1"/>
    </source>
</evidence>
<feature type="domain" description="Erythromycin biosynthesis protein CIII-like C-terminal" evidence="4">
    <location>
        <begin position="272"/>
        <end position="410"/>
    </location>
</feature>